<dbReference type="RefSeq" id="XP_026605648.1">
    <property type="nucleotide sequence ID" value="XM_026744782.1"/>
</dbReference>
<dbReference type="InterPro" id="IPR037460">
    <property type="entry name" value="SEST-like"/>
</dbReference>
<feature type="domain" description="SGNH hydrolase-type esterase" evidence="2">
    <location>
        <begin position="63"/>
        <end position="270"/>
    </location>
</feature>
<dbReference type="Pfam" id="PF18647">
    <property type="entry name" value="Fungal_lectin_2"/>
    <property type="match status" value="1"/>
</dbReference>
<proteinExistence type="predicted"/>
<dbReference type="PANTHER" id="PTHR37981:SF1">
    <property type="entry name" value="SGNH HYDROLASE-TYPE ESTERASE DOMAIN-CONTAINING PROTEIN"/>
    <property type="match status" value="1"/>
</dbReference>
<feature type="signal peptide" evidence="1">
    <location>
        <begin position="1"/>
        <end position="19"/>
    </location>
</feature>
<organism evidence="3 4">
    <name type="scientific">Aspergillus mulundensis</name>
    <dbReference type="NCBI Taxonomy" id="1810919"/>
    <lineage>
        <taxon>Eukaryota</taxon>
        <taxon>Fungi</taxon>
        <taxon>Dikarya</taxon>
        <taxon>Ascomycota</taxon>
        <taxon>Pezizomycotina</taxon>
        <taxon>Eurotiomycetes</taxon>
        <taxon>Eurotiomycetidae</taxon>
        <taxon>Eurotiales</taxon>
        <taxon>Aspergillaceae</taxon>
        <taxon>Aspergillus</taxon>
        <taxon>Aspergillus subgen. Nidulantes</taxon>
    </lineage>
</organism>
<keyword evidence="4" id="KW-1185">Reference proteome</keyword>
<protein>
    <recommendedName>
        <fullName evidence="2">SGNH hydrolase-type esterase domain-containing protein</fullName>
    </recommendedName>
</protein>
<dbReference type="AlphaFoldDB" id="A0A3D8SIW5"/>
<name>A0A3D8SIW5_9EURO</name>
<accession>A0A3D8SIW5</accession>
<gene>
    <name evidence="3" type="ORF">DSM5745_02766</name>
</gene>
<evidence type="ECO:0000259" key="2">
    <source>
        <dbReference type="Pfam" id="PF13472"/>
    </source>
</evidence>
<dbReference type="CDD" id="cd01823">
    <property type="entry name" value="SEST_like"/>
    <property type="match status" value="1"/>
</dbReference>
<keyword evidence="1" id="KW-0732">Signal</keyword>
<evidence type="ECO:0000313" key="4">
    <source>
        <dbReference type="Proteomes" id="UP000256690"/>
    </source>
</evidence>
<sequence>MPVLFSLLLAWLFMVPITSLSVSQPEHSDIAVSPVNTLNVFHSSPPSDTLSPDNFRWVERWAAIGDSFTAGIGSGQLYSKSDGDTRCSRYDRSYPALIERRLGPSVKVFEYLACSGARTGGIFQQALSLRQDLDLVVLSAGGNDLCLSSILTTCIFLPFQGEKACQDILDKAQENIDTILKQNLRQVLSALNSKVKKNGIIVFALYAQYFNTQNNECADKQDWSFPQGLPFSGLKLTIERRQKFNNLVANINKAIKEVIHEYQHDPWIKYRITYADWEVWAREAVKGQFCVPGTTRAYPDDWQPDLHFFRPSLRSRGSDHDELKKKGLIYHKKVNETEIQEDELAIYNTFLYKSANPAADALKALEPRTPTPPGCPGDDKASFGIGLPDRWGKLFHPNELGHRTMASFVMEAIIAVRSGILGIEHPICKQIDQFNCNSPWVTDHRYLSTDVLTETVKTYCKEVVPREGQKWADERLFYKGTPEAHTYRIEARAGVSEYSEQQCLLAFNRIIHGCNRITKNPMNFKLGGSYYFGSFRYILRPVGKQRPWPVIEKPYGKCEGNDEGSMSTYTLYGAGWASSDRGRKFYKAMSDCIGWTVNSYSFKYFDRPDKDGYEWKMIVHWPDHVKKCFRNDKVQKEAGGTTGGCLGTD</sequence>
<evidence type="ECO:0000313" key="3">
    <source>
        <dbReference type="EMBL" id="RDW86124.1"/>
    </source>
</evidence>
<dbReference type="InterPro" id="IPR036514">
    <property type="entry name" value="SGNH_hydro_sf"/>
</dbReference>
<comment type="caution">
    <text evidence="3">The sequence shown here is derived from an EMBL/GenBank/DDBJ whole genome shotgun (WGS) entry which is preliminary data.</text>
</comment>
<dbReference type="GO" id="GO:0016788">
    <property type="term" value="F:hydrolase activity, acting on ester bonds"/>
    <property type="evidence" value="ECO:0007669"/>
    <property type="project" value="InterPro"/>
</dbReference>
<dbReference type="PANTHER" id="PTHR37981">
    <property type="entry name" value="LIPASE 2"/>
    <property type="match status" value="1"/>
</dbReference>
<dbReference type="Gene3D" id="3.40.50.1110">
    <property type="entry name" value="SGNH hydrolase"/>
    <property type="match status" value="1"/>
</dbReference>
<dbReference type="GO" id="GO:0006629">
    <property type="term" value="P:lipid metabolic process"/>
    <property type="evidence" value="ECO:0007669"/>
    <property type="project" value="TreeGrafter"/>
</dbReference>
<feature type="chain" id="PRO_5017744129" description="SGNH hydrolase-type esterase domain-containing protein" evidence="1">
    <location>
        <begin position="20"/>
        <end position="649"/>
    </location>
</feature>
<dbReference type="GeneID" id="38113136"/>
<dbReference type="EMBL" id="PVWQ01000003">
    <property type="protein sequence ID" value="RDW86124.1"/>
    <property type="molecule type" value="Genomic_DNA"/>
</dbReference>
<dbReference type="STRING" id="1810919.A0A3D8SIW5"/>
<reference evidence="3 4" key="1">
    <citation type="journal article" date="2018" name="IMA Fungus">
        <title>IMA Genome-F 9: Draft genome sequence of Annulohypoxylon stygium, Aspergillus mulundensis, Berkeleyomyces basicola (syn. Thielaviopsis basicola), Ceratocystis smalleyi, two Cercospora beticola strains, Coleophoma cylindrospora, Fusarium fracticaudum, Phialophora cf. hyalina, and Morchella septimelata.</title>
        <authorList>
            <person name="Wingfield B.D."/>
            <person name="Bills G.F."/>
            <person name="Dong Y."/>
            <person name="Huang W."/>
            <person name="Nel W.J."/>
            <person name="Swalarsk-Parry B.S."/>
            <person name="Vaghefi N."/>
            <person name="Wilken P.M."/>
            <person name="An Z."/>
            <person name="de Beer Z.W."/>
            <person name="De Vos L."/>
            <person name="Chen L."/>
            <person name="Duong T.A."/>
            <person name="Gao Y."/>
            <person name="Hammerbacher A."/>
            <person name="Kikkert J.R."/>
            <person name="Li Y."/>
            <person name="Li H."/>
            <person name="Li K."/>
            <person name="Li Q."/>
            <person name="Liu X."/>
            <person name="Ma X."/>
            <person name="Naidoo K."/>
            <person name="Pethybridge S.J."/>
            <person name="Sun J."/>
            <person name="Steenkamp E.T."/>
            <person name="van der Nest M.A."/>
            <person name="van Wyk S."/>
            <person name="Wingfield M.J."/>
            <person name="Xiong C."/>
            <person name="Yue Q."/>
            <person name="Zhang X."/>
        </authorList>
    </citation>
    <scope>NUCLEOTIDE SEQUENCE [LARGE SCALE GENOMIC DNA]</scope>
    <source>
        <strain evidence="3 4">DSM 5745</strain>
    </source>
</reference>
<dbReference type="Proteomes" id="UP000256690">
    <property type="component" value="Unassembled WGS sequence"/>
</dbReference>
<dbReference type="OrthoDB" id="1896086at2759"/>
<dbReference type="SUPFAM" id="SSF52266">
    <property type="entry name" value="SGNH hydrolase"/>
    <property type="match status" value="1"/>
</dbReference>
<dbReference type="Pfam" id="PF13472">
    <property type="entry name" value="Lipase_GDSL_2"/>
    <property type="match status" value="1"/>
</dbReference>
<dbReference type="InterPro" id="IPR013830">
    <property type="entry name" value="SGNH_hydro"/>
</dbReference>
<evidence type="ECO:0000256" key="1">
    <source>
        <dbReference type="SAM" id="SignalP"/>
    </source>
</evidence>